<accession>A0A423WD91</accession>
<dbReference type="InterPro" id="IPR018170">
    <property type="entry name" value="Aldo/ket_reductase_CS"/>
</dbReference>
<dbReference type="PIRSF" id="PIRSF000097">
    <property type="entry name" value="AKR"/>
    <property type="match status" value="1"/>
</dbReference>
<evidence type="ECO:0000313" key="8">
    <source>
        <dbReference type="EMBL" id="ROW01329.1"/>
    </source>
</evidence>
<evidence type="ECO:0000313" key="9">
    <source>
        <dbReference type="Proteomes" id="UP000283895"/>
    </source>
</evidence>
<gene>
    <name evidence="8" type="ORF">VMCG_05963</name>
</gene>
<sequence length="333" mass="37140">MPLTESFKFNNGLTVPAVGLGTWQSKPNEVKNAVEVALKSGYRHVDAAAVYDNEKEVGEGIKASGVPRKDIFLLVSQLTSKLWNTHHKAEDVEKAVDISLADLQTDYLDLYLIHWPVSFPRINDTERFPIDEETFGMQIIDVPLIETWKAMEALVKKGKLKTIGVSNFSIAKIEEIWDAAEIKPAVNQVELHPYFAQPDLVKWCQDKGIVVQAYSPLGNNIYGAPMAIDDPAVVELADKLGKTPAQVVLSWVVQRGIVVLTKSVTPSRIKSNFEVFELPQDALEKINSLDRNHRYNLPARLGVNIFGDAKPEVLEKAVAEFKKKNRQARGLEA</sequence>
<comment type="caution">
    <text evidence="8">The sequence shown here is derived from an EMBL/GenBank/DDBJ whole genome shotgun (WGS) entry which is preliminary data.</text>
</comment>
<dbReference type="Gene3D" id="3.20.20.100">
    <property type="entry name" value="NADP-dependent oxidoreductase domain"/>
    <property type="match status" value="1"/>
</dbReference>
<evidence type="ECO:0000256" key="2">
    <source>
        <dbReference type="ARBA" id="ARBA00022857"/>
    </source>
</evidence>
<dbReference type="GO" id="GO:0016491">
    <property type="term" value="F:oxidoreductase activity"/>
    <property type="evidence" value="ECO:0007669"/>
    <property type="project" value="UniProtKB-KW"/>
</dbReference>
<dbReference type="InterPro" id="IPR020471">
    <property type="entry name" value="AKR"/>
</dbReference>
<keyword evidence="3" id="KW-0560">Oxidoreductase</keyword>
<comment type="similarity">
    <text evidence="1">Belongs to the aldo/keto reductase family.</text>
</comment>
<evidence type="ECO:0000256" key="3">
    <source>
        <dbReference type="ARBA" id="ARBA00023002"/>
    </source>
</evidence>
<proteinExistence type="inferred from homology"/>
<dbReference type="PROSITE" id="PS00798">
    <property type="entry name" value="ALDOKETO_REDUCTASE_1"/>
    <property type="match status" value="1"/>
</dbReference>
<evidence type="ECO:0000256" key="4">
    <source>
        <dbReference type="PIRSR" id="PIRSR000097-1"/>
    </source>
</evidence>
<keyword evidence="2" id="KW-0521">NADP</keyword>
<dbReference type="AlphaFoldDB" id="A0A423WD91"/>
<feature type="domain" description="NADP-dependent oxidoreductase" evidence="7">
    <location>
        <begin position="18"/>
        <end position="290"/>
    </location>
</feature>
<dbReference type="FunFam" id="3.20.20.100:FF:000007">
    <property type="entry name" value="NAD(P)H-dependent D-xylose reductase xyl1"/>
    <property type="match status" value="1"/>
</dbReference>
<dbReference type="CDD" id="cd19071">
    <property type="entry name" value="AKR_AKR1-5-like"/>
    <property type="match status" value="1"/>
</dbReference>
<protein>
    <recommendedName>
        <fullName evidence="7">NADP-dependent oxidoreductase domain-containing protein</fullName>
    </recommendedName>
</protein>
<dbReference type="PANTHER" id="PTHR11732">
    <property type="entry name" value="ALDO/KETO REDUCTASE"/>
    <property type="match status" value="1"/>
</dbReference>
<organism evidence="8 9">
    <name type="scientific">Cytospora schulzeri</name>
    <dbReference type="NCBI Taxonomy" id="448051"/>
    <lineage>
        <taxon>Eukaryota</taxon>
        <taxon>Fungi</taxon>
        <taxon>Dikarya</taxon>
        <taxon>Ascomycota</taxon>
        <taxon>Pezizomycotina</taxon>
        <taxon>Sordariomycetes</taxon>
        <taxon>Sordariomycetidae</taxon>
        <taxon>Diaporthales</taxon>
        <taxon>Cytosporaceae</taxon>
        <taxon>Cytospora</taxon>
    </lineage>
</organism>
<feature type="active site" description="Proton donor" evidence="4">
    <location>
        <position position="51"/>
    </location>
</feature>
<dbReference type="EMBL" id="LKEA01000019">
    <property type="protein sequence ID" value="ROW01329.1"/>
    <property type="molecule type" value="Genomic_DNA"/>
</dbReference>
<keyword evidence="9" id="KW-1185">Reference proteome</keyword>
<dbReference type="SUPFAM" id="SSF51430">
    <property type="entry name" value="NAD(P)-linked oxidoreductase"/>
    <property type="match status" value="1"/>
</dbReference>
<evidence type="ECO:0000256" key="6">
    <source>
        <dbReference type="PIRSR" id="PIRSR000097-3"/>
    </source>
</evidence>
<feature type="binding site" evidence="5">
    <location>
        <position position="114"/>
    </location>
    <ligand>
        <name>substrate</name>
    </ligand>
</feature>
<name>A0A423WD91_9PEZI</name>
<dbReference type="InterPro" id="IPR023210">
    <property type="entry name" value="NADP_OxRdtase_dom"/>
</dbReference>
<reference evidence="8 9" key="1">
    <citation type="submission" date="2015-09" db="EMBL/GenBank/DDBJ databases">
        <title>Host preference determinants of Valsa canker pathogens revealed by comparative genomics.</title>
        <authorList>
            <person name="Yin Z."/>
            <person name="Huang L."/>
        </authorList>
    </citation>
    <scope>NUCLEOTIDE SEQUENCE [LARGE SCALE GENOMIC DNA]</scope>
    <source>
        <strain evidence="8 9">03-1</strain>
    </source>
</reference>
<feature type="site" description="Lowers pKa of active site Tyr" evidence="6">
    <location>
        <position position="81"/>
    </location>
</feature>
<dbReference type="PRINTS" id="PR00069">
    <property type="entry name" value="ALDKETRDTASE"/>
</dbReference>
<dbReference type="InterPro" id="IPR036812">
    <property type="entry name" value="NAD(P)_OxRdtase_dom_sf"/>
</dbReference>
<evidence type="ECO:0000259" key="7">
    <source>
        <dbReference type="Pfam" id="PF00248"/>
    </source>
</evidence>
<dbReference type="Proteomes" id="UP000283895">
    <property type="component" value="Unassembled WGS sequence"/>
</dbReference>
<dbReference type="Pfam" id="PF00248">
    <property type="entry name" value="Aldo_ket_red"/>
    <property type="match status" value="1"/>
</dbReference>
<dbReference type="STRING" id="356882.A0A423WD91"/>
<dbReference type="OrthoDB" id="416253at2759"/>
<evidence type="ECO:0000256" key="5">
    <source>
        <dbReference type="PIRSR" id="PIRSR000097-2"/>
    </source>
</evidence>
<evidence type="ECO:0000256" key="1">
    <source>
        <dbReference type="ARBA" id="ARBA00007905"/>
    </source>
</evidence>